<comment type="caution">
    <text evidence="1">The sequence shown here is derived from an EMBL/GenBank/DDBJ whole genome shotgun (WGS) entry which is preliminary data.</text>
</comment>
<dbReference type="InterPro" id="IPR027417">
    <property type="entry name" value="P-loop_NTPase"/>
</dbReference>
<dbReference type="GO" id="GO:0005657">
    <property type="term" value="C:replication fork"/>
    <property type="evidence" value="ECO:0007669"/>
    <property type="project" value="InterPro"/>
</dbReference>
<name>A0AAU9URI2_EUPED</name>
<dbReference type="GO" id="GO:0005813">
    <property type="term" value="C:centrosome"/>
    <property type="evidence" value="ECO:0007669"/>
    <property type="project" value="TreeGrafter"/>
</dbReference>
<reference evidence="1" key="1">
    <citation type="submission" date="2022-03" db="EMBL/GenBank/DDBJ databases">
        <authorList>
            <person name="Tunstrom K."/>
        </authorList>
    </citation>
    <scope>NUCLEOTIDE SEQUENCE</scope>
</reference>
<evidence type="ECO:0000313" key="1">
    <source>
        <dbReference type="EMBL" id="CAH2100209.1"/>
    </source>
</evidence>
<dbReference type="InterPro" id="IPR030547">
    <property type="entry name" value="XRCC2"/>
</dbReference>
<dbReference type="Proteomes" id="UP001153954">
    <property type="component" value="Unassembled WGS sequence"/>
</dbReference>
<gene>
    <name evidence="1" type="ORF">EEDITHA_LOCUS15103</name>
</gene>
<dbReference type="SUPFAM" id="SSF52540">
    <property type="entry name" value="P-loop containing nucleoside triphosphate hydrolases"/>
    <property type="match status" value="1"/>
</dbReference>
<protein>
    <recommendedName>
        <fullName evidence="3">XRCC2</fullName>
    </recommendedName>
</protein>
<dbReference type="GO" id="GO:0000724">
    <property type="term" value="P:double-strand break repair via homologous recombination"/>
    <property type="evidence" value="ECO:0007669"/>
    <property type="project" value="InterPro"/>
</dbReference>
<dbReference type="GO" id="GO:0033063">
    <property type="term" value="C:Rad51B-Rad51C-Rad51D-XRCC2 complex"/>
    <property type="evidence" value="ECO:0007669"/>
    <property type="project" value="InterPro"/>
</dbReference>
<dbReference type="EMBL" id="CAKOGL010000022">
    <property type="protein sequence ID" value="CAH2100209.1"/>
    <property type="molecule type" value="Genomic_DNA"/>
</dbReference>
<proteinExistence type="predicted"/>
<dbReference type="GO" id="GO:0042148">
    <property type="term" value="P:DNA strand invasion"/>
    <property type="evidence" value="ECO:0007669"/>
    <property type="project" value="TreeGrafter"/>
</dbReference>
<keyword evidence="2" id="KW-1185">Reference proteome</keyword>
<sequence>MASIKCKMESGIQLLARLSKKTGIERFYPIIFESGPKLGDFIEIYGEGSTTCLLGDLICECLIPNDLNGPEASIIVFNTDGKLTLDYLINLSKIKLSKRLKNSTNKPCHDSKVINSLLNLMLKNLFILDIYNTTQFYTSIQNLEFFLTKYSNVSLCIFDTLTAFYWDEQNLQKATKMDSYVKKLLRIVQKIVKDFKITVLYSRPEYFSTSKESIENLEPCYENSESEQINYRIQIVYNEKDVNLVNVRTYNKQFQKKFHIFNDEIVWL</sequence>
<dbReference type="AlphaFoldDB" id="A0AAU9URI2"/>
<organism evidence="1 2">
    <name type="scientific">Euphydryas editha</name>
    <name type="common">Edith's checkerspot</name>
    <dbReference type="NCBI Taxonomy" id="104508"/>
    <lineage>
        <taxon>Eukaryota</taxon>
        <taxon>Metazoa</taxon>
        <taxon>Ecdysozoa</taxon>
        <taxon>Arthropoda</taxon>
        <taxon>Hexapoda</taxon>
        <taxon>Insecta</taxon>
        <taxon>Pterygota</taxon>
        <taxon>Neoptera</taxon>
        <taxon>Endopterygota</taxon>
        <taxon>Lepidoptera</taxon>
        <taxon>Glossata</taxon>
        <taxon>Ditrysia</taxon>
        <taxon>Papilionoidea</taxon>
        <taxon>Nymphalidae</taxon>
        <taxon>Nymphalinae</taxon>
        <taxon>Euphydryas</taxon>
    </lineage>
</organism>
<dbReference type="GO" id="GO:0000400">
    <property type="term" value="F:four-way junction DNA binding"/>
    <property type="evidence" value="ECO:0007669"/>
    <property type="project" value="TreeGrafter"/>
</dbReference>
<dbReference type="PANTHER" id="PTHR46644">
    <property type="entry name" value="DNA REPAIR PROTEIN XRCC2"/>
    <property type="match status" value="1"/>
</dbReference>
<evidence type="ECO:0008006" key="3">
    <source>
        <dbReference type="Google" id="ProtNLM"/>
    </source>
</evidence>
<accession>A0AAU9URI2</accession>
<evidence type="ECO:0000313" key="2">
    <source>
        <dbReference type="Proteomes" id="UP001153954"/>
    </source>
</evidence>
<dbReference type="PANTHER" id="PTHR46644:SF2">
    <property type="entry name" value="DNA REPAIR PROTEIN XRCC2"/>
    <property type="match status" value="1"/>
</dbReference>
<dbReference type="Gene3D" id="3.40.50.300">
    <property type="entry name" value="P-loop containing nucleotide triphosphate hydrolases"/>
    <property type="match status" value="1"/>
</dbReference>